<evidence type="ECO:0000313" key="3">
    <source>
        <dbReference type="Proteomes" id="UP001297580"/>
    </source>
</evidence>
<reference evidence="2 3" key="1">
    <citation type="submission" date="2023-08" db="EMBL/GenBank/DDBJ databases">
        <title>Complete genome sequence of Geobacillus thermodenitrificans K1041, a genetically tractable strain representative of the genus Geobacillus.</title>
        <authorList>
            <person name="Kani S."/>
            <person name="Suzuki H."/>
        </authorList>
    </citation>
    <scope>NUCLEOTIDE SEQUENCE [LARGE SCALE GENOMIC DNA]</scope>
    <source>
        <strain evidence="2 3">K1041</strain>
    </source>
</reference>
<proteinExistence type="predicted"/>
<feature type="region of interest" description="Disordered" evidence="1">
    <location>
        <begin position="83"/>
        <end position="111"/>
    </location>
</feature>
<name>A0ABY9QB72_GEOTD</name>
<feature type="compositionally biased region" description="Polar residues" evidence="1">
    <location>
        <begin position="88"/>
        <end position="99"/>
    </location>
</feature>
<protein>
    <submittedName>
        <fullName evidence="2">Uncharacterized protein</fullName>
    </submittedName>
</protein>
<evidence type="ECO:0000256" key="1">
    <source>
        <dbReference type="SAM" id="MobiDB-lite"/>
    </source>
</evidence>
<keyword evidence="3" id="KW-1185">Reference proteome</keyword>
<organism evidence="2 3">
    <name type="scientific">Geobacillus thermodenitrificans</name>
    <dbReference type="NCBI Taxonomy" id="33940"/>
    <lineage>
        <taxon>Bacteria</taxon>
        <taxon>Bacillati</taxon>
        <taxon>Bacillota</taxon>
        <taxon>Bacilli</taxon>
        <taxon>Bacillales</taxon>
        <taxon>Anoxybacillaceae</taxon>
        <taxon>Geobacillus</taxon>
    </lineage>
</organism>
<evidence type="ECO:0000313" key="2">
    <source>
        <dbReference type="EMBL" id="WMV75796.1"/>
    </source>
</evidence>
<dbReference type="RefSeq" id="WP_311088170.1">
    <property type="nucleotide sequence ID" value="NZ_CP133461.1"/>
</dbReference>
<gene>
    <name evidence="2" type="ORF">HSX42_16440</name>
</gene>
<sequence>MGRSPSFFVHERHQQELFLCEKGFWSGKTPTTARFQRPGGSGVVASSVAAHRPTAAKVMKAKSDGSPTISSYFACRRDGEGYRRKGGNTFQRKPMTSWQHRGAPGGGDSVRRMPSGLKYTSVCERMPSERMRRFTSSVFPSWAADMTEAANGRDSASLFKMTPTSFMSVWAVTADWEKIEGSIGGYCLAHADGCGK</sequence>
<dbReference type="EMBL" id="CP133461">
    <property type="protein sequence ID" value="WMV75796.1"/>
    <property type="molecule type" value="Genomic_DNA"/>
</dbReference>
<dbReference type="Proteomes" id="UP001297580">
    <property type="component" value="Chromosome"/>
</dbReference>
<accession>A0ABY9QB72</accession>